<accession>A0AAV3Z411</accession>
<feature type="region of interest" description="Disordered" evidence="1">
    <location>
        <begin position="95"/>
        <end position="123"/>
    </location>
</feature>
<organism evidence="2 3">
    <name type="scientific">Plakobranchus ocellatus</name>
    <dbReference type="NCBI Taxonomy" id="259542"/>
    <lineage>
        <taxon>Eukaryota</taxon>
        <taxon>Metazoa</taxon>
        <taxon>Spiralia</taxon>
        <taxon>Lophotrochozoa</taxon>
        <taxon>Mollusca</taxon>
        <taxon>Gastropoda</taxon>
        <taxon>Heterobranchia</taxon>
        <taxon>Euthyneura</taxon>
        <taxon>Panpulmonata</taxon>
        <taxon>Sacoglossa</taxon>
        <taxon>Placobranchoidea</taxon>
        <taxon>Plakobranchidae</taxon>
        <taxon>Plakobranchus</taxon>
    </lineage>
</organism>
<evidence type="ECO:0000256" key="1">
    <source>
        <dbReference type="SAM" id="MobiDB-lite"/>
    </source>
</evidence>
<protein>
    <submittedName>
        <fullName evidence="2">Uncharacterized protein</fullName>
    </submittedName>
</protein>
<gene>
    <name evidence="2" type="ORF">PoB_001640000</name>
</gene>
<dbReference type="Proteomes" id="UP000735302">
    <property type="component" value="Unassembled WGS sequence"/>
</dbReference>
<dbReference type="AlphaFoldDB" id="A0AAV3Z411"/>
<feature type="compositionally biased region" description="Basic and acidic residues" evidence="1">
    <location>
        <begin position="213"/>
        <end position="245"/>
    </location>
</feature>
<name>A0AAV3Z411_9GAST</name>
<feature type="compositionally biased region" description="Low complexity" evidence="1">
    <location>
        <begin position="200"/>
        <end position="210"/>
    </location>
</feature>
<feature type="compositionally biased region" description="Polar residues" evidence="1">
    <location>
        <begin position="104"/>
        <end position="115"/>
    </location>
</feature>
<dbReference type="SUPFAM" id="SSF52266">
    <property type="entry name" value="SGNH hydrolase"/>
    <property type="match status" value="1"/>
</dbReference>
<feature type="region of interest" description="Disordered" evidence="1">
    <location>
        <begin position="184"/>
        <end position="245"/>
    </location>
</feature>
<proteinExistence type="predicted"/>
<reference evidence="2 3" key="1">
    <citation type="journal article" date="2021" name="Elife">
        <title>Chloroplast acquisition without the gene transfer in kleptoplastic sea slugs, Plakobranchus ocellatus.</title>
        <authorList>
            <person name="Maeda T."/>
            <person name="Takahashi S."/>
            <person name="Yoshida T."/>
            <person name="Shimamura S."/>
            <person name="Takaki Y."/>
            <person name="Nagai Y."/>
            <person name="Toyoda A."/>
            <person name="Suzuki Y."/>
            <person name="Arimoto A."/>
            <person name="Ishii H."/>
            <person name="Satoh N."/>
            <person name="Nishiyama T."/>
            <person name="Hasebe M."/>
            <person name="Maruyama T."/>
            <person name="Minagawa J."/>
            <person name="Obokata J."/>
            <person name="Shigenobu S."/>
        </authorList>
    </citation>
    <scope>NUCLEOTIDE SEQUENCE [LARGE SCALE GENOMIC DNA]</scope>
</reference>
<sequence length="603" mass="68790">MKLLLNRTLLSWCLLKARAGKFVLALSALLVIVPTMFLRLTVTETIAKHLDQVHKLSRRFLIGEEGYFQAGSLDYLSTLKEHPILLELDKAQLSDKSKPEVDEPQNTNRFMSQRSPIRDSYGKENDSLALTELKKQASIDHQNSSESGDRFENETKFKALLWRKELNHDIVALVNKNGTLNIEKKKKSSDRNDTNPGDISYRSNSSSSYNDFESIKDETDFRSEAIRDTNGKGRDREGQQDSSRRGCKDVLGRAIVGKWVPRQYTSDELKAVQSFLNTTRDYMGFPPSLQRPDKKCGNVSFGEYTQGDKITYRWFRALCNPFGETPCCHQNRCVARPVERCKCRECMDLRQQKHAELSTWIPIDTGCKLIRYKPGEETCSALEGFTVHFLGDSLLRQVFVAFMRLLKVPEPELDVEEELFRCRGYYGYLPYCARFLPSSVKPCGRKHVIVKRTTVKRSFEAPEIIKQMSRYIGQRNSIVVIGMGMHDHLNVNLILETVVEPIVAETARFNSSWPRLVWVSPHAPGLLKSPWLPSQLAPGILNFNNHINTVFTNAGIPVLNTFGLTVDGVMTYDGLHYGHGVNTLKAHILINYIQEIRKRENGY</sequence>
<keyword evidence="3" id="KW-1185">Reference proteome</keyword>
<dbReference type="EMBL" id="BLXT01001969">
    <property type="protein sequence ID" value="GFN89894.1"/>
    <property type="molecule type" value="Genomic_DNA"/>
</dbReference>
<evidence type="ECO:0000313" key="2">
    <source>
        <dbReference type="EMBL" id="GFN89894.1"/>
    </source>
</evidence>
<comment type="caution">
    <text evidence="2">The sequence shown here is derived from an EMBL/GenBank/DDBJ whole genome shotgun (WGS) entry which is preliminary data.</text>
</comment>
<evidence type="ECO:0000313" key="3">
    <source>
        <dbReference type="Proteomes" id="UP000735302"/>
    </source>
</evidence>